<dbReference type="Proteomes" id="UP000264002">
    <property type="component" value="Unassembled WGS sequence"/>
</dbReference>
<organism evidence="1 2">
    <name type="scientific">Sphaerochaeta halotolerans</name>
    <dbReference type="NCBI Taxonomy" id="2293840"/>
    <lineage>
        <taxon>Bacteria</taxon>
        <taxon>Pseudomonadati</taxon>
        <taxon>Spirochaetota</taxon>
        <taxon>Spirochaetia</taxon>
        <taxon>Spirochaetales</taxon>
        <taxon>Sphaerochaetaceae</taxon>
        <taxon>Sphaerochaeta</taxon>
    </lineage>
</organism>
<accession>A0A372MLG0</accession>
<sequence>MGLVSYRLLSSAIQLRMPPHAVRCAGRQVNIQIIDADRAICLVQYILCIVFMNNLQYILKTNNPISELYLQIHFGSFLEKTESSEYPLAHLLPREDLSSLNNCSLWLHQNPMSLLN</sequence>
<protein>
    <submittedName>
        <fullName evidence="1">Uncharacterized protein</fullName>
    </submittedName>
</protein>
<gene>
    <name evidence="1" type="ORF">DYP60_01100</name>
</gene>
<evidence type="ECO:0000313" key="1">
    <source>
        <dbReference type="EMBL" id="RFU96198.1"/>
    </source>
</evidence>
<keyword evidence="2" id="KW-1185">Reference proteome</keyword>
<comment type="caution">
    <text evidence="1">The sequence shown here is derived from an EMBL/GenBank/DDBJ whole genome shotgun (WGS) entry which is preliminary data.</text>
</comment>
<name>A0A372MLG0_9SPIR</name>
<dbReference type="EMBL" id="QUWK01000001">
    <property type="protein sequence ID" value="RFU96198.1"/>
    <property type="molecule type" value="Genomic_DNA"/>
</dbReference>
<evidence type="ECO:0000313" key="2">
    <source>
        <dbReference type="Proteomes" id="UP000264002"/>
    </source>
</evidence>
<dbReference type="AlphaFoldDB" id="A0A372MLG0"/>
<proteinExistence type="predicted"/>
<reference evidence="1 2" key="2">
    <citation type="submission" date="2018-09" db="EMBL/GenBank/DDBJ databases">
        <title>Genome of Sphaerochaeta halotolerans strain 4-11.</title>
        <authorList>
            <person name="Nazina T.N."/>
            <person name="Sokolova D.S."/>
        </authorList>
    </citation>
    <scope>NUCLEOTIDE SEQUENCE [LARGE SCALE GENOMIC DNA]</scope>
    <source>
        <strain evidence="1 2">4-11</strain>
    </source>
</reference>
<reference evidence="2" key="1">
    <citation type="submission" date="2018-08" db="EMBL/GenBank/DDBJ databases">
        <authorList>
            <person name="Grouzdev D.S."/>
            <person name="Krutkina M.S."/>
        </authorList>
    </citation>
    <scope>NUCLEOTIDE SEQUENCE [LARGE SCALE GENOMIC DNA]</scope>
    <source>
        <strain evidence="2">4-11</strain>
    </source>
</reference>